<reference evidence="4 5" key="1">
    <citation type="journal article" date="2018" name="Nat. Ecol. Evol.">
        <title>Pezizomycetes genomes reveal the molecular basis of ectomycorrhizal truffle lifestyle.</title>
        <authorList>
            <person name="Murat C."/>
            <person name="Payen T."/>
            <person name="Noel B."/>
            <person name="Kuo A."/>
            <person name="Morin E."/>
            <person name="Chen J."/>
            <person name="Kohler A."/>
            <person name="Krizsan K."/>
            <person name="Balestrini R."/>
            <person name="Da Silva C."/>
            <person name="Montanini B."/>
            <person name="Hainaut M."/>
            <person name="Levati E."/>
            <person name="Barry K.W."/>
            <person name="Belfiori B."/>
            <person name="Cichocki N."/>
            <person name="Clum A."/>
            <person name="Dockter R.B."/>
            <person name="Fauchery L."/>
            <person name="Guy J."/>
            <person name="Iotti M."/>
            <person name="Le Tacon F."/>
            <person name="Lindquist E.A."/>
            <person name="Lipzen A."/>
            <person name="Malagnac F."/>
            <person name="Mello A."/>
            <person name="Molinier V."/>
            <person name="Miyauchi S."/>
            <person name="Poulain J."/>
            <person name="Riccioni C."/>
            <person name="Rubini A."/>
            <person name="Sitrit Y."/>
            <person name="Splivallo R."/>
            <person name="Traeger S."/>
            <person name="Wang M."/>
            <person name="Zifcakova L."/>
            <person name="Wipf D."/>
            <person name="Zambonelli A."/>
            <person name="Paolocci F."/>
            <person name="Nowrousian M."/>
            <person name="Ottonello S."/>
            <person name="Baldrian P."/>
            <person name="Spatafora J.W."/>
            <person name="Henrissat B."/>
            <person name="Nagy L.G."/>
            <person name="Aury J.M."/>
            <person name="Wincker P."/>
            <person name="Grigoriev I.V."/>
            <person name="Bonfante P."/>
            <person name="Martin F.M."/>
        </authorList>
    </citation>
    <scope>NUCLEOTIDE SEQUENCE [LARGE SCALE GENOMIC DNA]</scope>
    <source>
        <strain evidence="4 5">CCBAS932</strain>
    </source>
</reference>
<proteinExistence type="predicted"/>
<dbReference type="AlphaFoldDB" id="A0A3N4KZP1"/>
<dbReference type="Gene3D" id="1.10.510.10">
    <property type="entry name" value="Transferase(Phosphotransferase) domain 1"/>
    <property type="match status" value="1"/>
</dbReference>
<evidence type="ECO:0000256" key="1">
    <source>
        <dbReference type="SAM" id="MobiDB-lite"/>
    </source>
</evidence>
<dbReference type="Pfam" id="PF14479">
    <property type="entry name" value="HeLo"/>
    <property type="match status" value="1"/>
</dbReference>
<feature type="region of interest" description="Disordered" evidence="1">
    <location>
        <begin position="108"/>
        <end position="137"/>
    </location>
</feature>
<dbReference type="PANTHER" id="PTHR37542">
    <property type="entry name" value="HELO DOMAIN-CONTAINING PROTEIN-RELATED"/>
    <property type="match status" value="1"/>
</dbReference>
<name>A0A3N4KZP1_9PEZI</name>
<dbReference type="InterPro" id="IPR011009">
    <property type="entry name" value="Kinase-like_dom_sf"/>
</dbReference>
<feature type="signal peptide" evidence="2">
    <location>
        <begin position="1"/>
        <end position="31"/>
    </location>
</feature>
<evidence type="ECO:0000313" key="5">
    <source>
        <dbReference type="Proteomes" id="UP000277580"/>
    </source>
</evidence>
<dbReference type="OrthoDB" id="1911848at2759"/>
<accession>A0A3N4KZP1</accession>
<dbReference type="GO" id="GO:0005524">
    <property type="term" value="F:ATP binding"/>
    <property type="evidence" value="ECO:0007669"/>
    <property type="project" value="InterPro"/>
</dbReference>
<dbReference type="SUPFAM" id="SSF56112">
    <property type="entry name" value="Protein kinase-like (PK-like)"/>
    <property type="match status" value="1"/>
</dbReference>
<dbReference type="Proteomes" id="UP000277580">
    <property type="component" value="Unassembled WGS sequence"/>
</dbReference>
<dbReference type="STRING" id="1392247.A0A3N4KZP1"/>
<feature type="chain" id="PRO_5018025710" description="Protein kinase domain-containing protein" evidence="2">
    <location>
        <begin position="32"/>
        <end position="582"/>
    </location>
</feature>
<dbReference type="InterPro" id="IPR029498">
    <property type="entry name" value="HeLo_dom"/>
</dbReference>
<dbReference type="InterPro" id="IPR038305">
    <property type="entry name" value="HeLo_sf"/>
</dbReference>
<dbReference type="InParanoid" id="A0A3N4KZP1"/>
<dbReference type="PANTHER" id="PTHR37542:SF3">
    <property type="entry name" value="PRION-INHIBITION AND PROPAGATION HELO DOMAIN-CONTAINING PROTEIN"/>
    <property type="match status" value="1"/>
</dbReference>
<sequence>MEVAGLVFGVLPLAAQLFQSTLVLYSQYSDAQDVGKMSNKYRTFLQIERHRYENVGVYIGLQRTGSQGTPTVRLSPATLNLILDILAHIAQALLEIQKLETKYGFHRNSSPSTGGLSRMGTSASSSTPPTSLPDPLPAAVSSRLERHIMITQEVKKSVSLISSLRFAIWDKPKFEQFIMDLRDLNDGLENVTGYQAQLQSQLMVQMLDVKAAQALSELSIETAAVYPTLSEMAKRKAAYLDMRDRQLQLQKTAGGPLQPGQGVEFKLNYGELIMRKESHSTGRTFGTYKGTPIMVEWKLLEEKFYDENISRVQDMAWFLAKSSVTQDDTLSPSHLLGCMGYSLKPGQTERVAIVYKTCETKHATLHDMITDEAYTDLNLGTRFRLALSLAECIFHLHLTGWLHKGLRSTNVIIRGDASSQSGDGPKALRAYLAGFTTARLDGAAEHSEKIDTDAHSDLYHHPQYQSATRDENRYTRQYDIYSLGLLLLEVGAWQLVKDGGSYKPKGHNPARFLNRLLKGPVESLRFTMGNAYRRAVLWCLQGQFEAGGGGGGRDFGALAEAEMSTVFWEKVMLELVKSSVEE</sequence>
<dbReference type="GO" id="GO:0004672">
    <property type="term" value="F:protein kinase activity"/>
    <property type="evidence" value="ECO:0007669"/>
    <property type="project" value="InterPro"/>
</dbReference>
<dbReference type="InterPro" id="IPR000719">
    <property type="entry name" value="Prot_kinase_dom"/>
</dbReference>
<dbReference type="Gene3D" id="1.20.120.1020">
    <property type="entry name" value="Prion-inhibition and propagation, HeLo domain"/>
    <property type="match status" value="1"/>
</dbReference>
<keyword evidence="5" id="KW-1185">Reference proteome</keyword>
<evidence type="ECO:0000313" key="4">
    <source>
        <dbReference type="EMBL" id="RPB11195.1"/>
    </source>
</evidence>
<dbReference type="EMBL" id="ML119137">
    <property type="protein sequence ID" value="RPB11195.1"/>
    <property type="molecule type" value="Genomic_DNA"/>
</dbReference>
<evidence type="ECO:0000256" key="2">
    <source>
        <dbReference type="SAM" id="SignalP"/>
    </source>
</evidence>
<protein>
    <recommendedName>
        <fullName evidence="3">Protein kinase domain-containing protein</fullName>
    </recommendedName>
</protein>
<evidence type="ECO:0000259" key="3">
    <source>
        <dbReference type="PROSITE" id="PS50011"/>
    </source>
</evidence>
<organism evidence="4 5">
    <name type="scientific">Morchella conica CCBAS932</name>
    <dbReference type="NCBI Taxonomy" id="1392247"/>
    <lineage>
        <taxon>Eukaryota</taxon>
        <taxon>Fungi</taxon>
        <taxon>Dikarya</taxon>
        <taxon>Ascomycota</taxon>
        <taxon>Pezizomycotina</taxon>
        <taxon>Pezizomycetes</taxon>
        <taxon>Pezizales</taxon>
        <taxon>Morchellaceae</taxon>
        <taxon>Morchella</taxon>
    </lineage>
</organism>
<feature type="domain" description="Protein kinase" evidence="3">
    <location>
        <begin position="273"/>
        <end position="582"/>
    </location>
</feature>
<gene>
    <name evidence="4" type="ORF">P167DRAFT_546539</name>
</gene>
<keyword evidence="2" id="KW-0732">Signal</keyword>
<dbReference type="PROSITE" id="PS50011">
    <property type="entry name" value="PROTEIN_KINASE_DOM"/>
    <property type="match status" value="1"/>
</dbReference>